<dbReference type="InterPro" id="IPR055979">
    <property type="entry name" value="DUF7557"/>
</dbReference>
<dbReference type="RefSeq" id="WP_021072725.1">
    <property type="nucleotide sequence ID" value="NZ_FNPC01000006.1"/>
</dbReference>
<dbReference type="OrthoDB" id="296909at2157"/>
<reference evidence="2" key="1">
    <citation type="submission" date="2016-10" db="EMBL/GenBank/DDBJ databases">
        <authorList>
            <person name="Varghese N."/>
            <person name="Submissions S."/>
        </authorList>
    </citation>
    <scope>NUCLEOTIDE SEQUENCE [LARGE SCALE GENOMIC DNA]</scope>
    <source>
        <strain evidence="2">DC30,IBRC 10041,KCTC 4046</strain>
    </source>
</reference>
<protein>
    <recommendedName>
        <fullName evidence="3">Ribbon-helix-helix protein, copG family</fullName>
    </recommendedName>
</protein>
<proteinExistence type="predicted"/>
<dbReference type="EMBL" id="FNPC01000006">
    <property type="protein sequence ID" value="SDY52901.1"/>
    <property type="molecule type" value="Genomic_DNA"/>
</dbReference>
<gene>
    <name evidence="1" type="ORF">SAMN05216564_10664</name>
</gene>
<evidence type="ECO:0000313" key="1">
    <source>
        <dbReference type="EMBL" id="SDY52901.1"/>
    </source>
</evidence>
<dbReference type="Pfam" id="PF24434">
    <property type="entry name" value="DUF7557"/>
    <property type="match status" value="1"/>
</dbReference>
<dbReference type="Proteomes" id="UP000199079">
    <property type="component" value="Unassembled WGS sequence"/>
</dbReference>
<keyword evidence="2" id="KW-1185">Reference proteome</keyword>
<evidence type="ECO:0008006" key="3">
    <source>
        <dbReference type="Google" id="ProtNLM"/>
    </source>
</evidence>
<evidence type="ECO:0000313" key="2">
    <source>
        <dbReference type="Proteomes" id="UP000199079"/>
    </source>
</evidence>
<dbReference type="AlphaFoldDB" id="A0A1H3KL64"/>
<sequence>MCPTIKVSEETLNELDSHRENGETHNEVIRELVRIYEQQGAFTREGYSE</sequence>
<accession>A0A1H3KL64</accession>
<name>A0A1H3KL64_9EURY</name>
<organism evidence="1 2">
    <name type="scientific">Halopenitus persicus</name>
    <dbReference type="NCBI Taxonomy" id="1048396"/>
    <lineage>
        <taxon>Archaea</taxon>
        <taxon>Methanobacteriati</taxon>
        <taxon>Methanobacteriota</taxon>
        <taxon>Stenosarchaea group</taxon>
        <taxon>Halobacteria</taxon>
        <taxon>Halobacteriales</taxon>
        <taxon>Haloferacaceae</taxon>
        <taxon>Halopenitus</taxon>
    </lineage>
</organism>